<sequence>MSTEMSPFHLLKQSSTSLARTGVLHFEAAARTPLATPAFIISTSRGAVPHLTPDNVVRTLRDKPGFYLAAEDFFERKPEASPILSFPESENGIRDFFALPTEPPLVAALRGANPEPLTRPNSNGTVAVTTCEGSRDINIDTYYRFLAKVCPDIILAVPDLPQTGVSAGGNRVRKMLFRTERWLEFLFKHLDSNASNANAHLFVPILPADLRSQALYIDFLKTHKARISGLTLWTDRGNAAQKAHPALPESWDNTLKFIEEAEFSHLPRYNLPGYSYSPFEMLDQIASVGIDIFDGKLATELTEAGVAIDFTFPAPRDAQDAQLGFNLREDKYKVDMTSFGVHTPNFCGSHNWAFVHHLLDAHEMTAMVLLEMHNLNALANFFAGVRAAIADGTFEEEKARFEQVYQGQDLVELKTRGLENVPEARSFTRTK</sequence>
<dbReference type="OrthoDB" id="27601at2759"/>
<dbReference type="PANTHER" id="PTHR46064">
    <property type="entry name" value="QUEUINE TRNA-RIBOSYLTRANSFERASE ACCESSORY SUBUNIT 2"/>
    <property type="match status" value="1"/>
</dbReference>
<dbReference type="InterPro" id="IPR050852">
    <property type="entry name" value="Queuine_tRNA-ribosyltrfase"/>
</dbReference>
<dbReference type="SUPFAM" id="SSF51713">
    <property type="entry name" value="tRNA-guanine transglycosylase"/>
    <property type="match status" value="1"/>
</dbReference>
<gene>
    <name evidence="2" type="ORF">BN980_GECA04s07215g</name>
</gene>
<dbReference type="Proteomes" id="UP000242525">
    <property type="component" value="Unassembled WGS sequence"/>
</dbReference>
<dbReference type="GO" id="GO:0006400">
    <property type="term" value="P:tRNA modification"/>
    <property type="evidence" value="ECO:0007669"/>
    <property type="project" value="InterPro"/>
</dbReference>
<proteinExistence type="predicted"/>
<accession>A0A0J9X7Y5</accession>
<evidence type="ECO:0000313" key="3">
    <source>
        <dbReference type="Proteomes" id="UP000242525"/>
    </source>
</evidence>
<dbReference type="STRING" id="1173061.A0A0J9X7Y5"/>
<dbReference type="Gene3D" id="3.20.20.105">
    <property type="entry name" value="Queuine tRNA-ribosyltransferase-like"/>
    <property type="match status" value="1"/>
</dbReference>
<dbReference type="PANTHER" id="PTHR46064:SF1">
    <property type="entry name" value="QUEUINE TRNA-RIBOSYLTRANSFERASE ACCESSORY SUBUNIT 2"/>
    <property type="match status" value="1"/>
</dbReference>
<reference evidence="2" key="1">
    <citation type="submission" date="2014-03" db="EMBL/GenBank/DDBJ databases">
        <authorList>
            <person name="Casaregola S."/>
        </authorList>
    </citation>
    <scope>NUCLEOTIDE SEQUENCE [LARGE SCALE GENOMIC DNA]</scope>
    <source>
        <strain evidence="2">CLIB 918</strain>
    </source>
</reference>
<organism evidence="2 3">
    <name type="scientific">Geotrichum candidum</name>
    <name type="common">Oospora lactis</name>
    <name type="synonym">Dipodascus geotrichum</name>
    <dbReference type="NCBI Taxonomy" id="1173061"/>
    <lineage>
        <taxon>Eukaryota</taxon>
        <taxon>Fungi</taxon>
        <taxon>Dikarya</taxon>
        <taxon>Ascomycota</taxon>
        <taxon>Saccharomycotina</taxon>
        <taxon>Dipodascomycetes</taxon>
        <taxon>Dipodascales</taxon>
        <taxon>Dipodascaceae</taxon>
        <taxon>Geotrichum</taxon>
    </lineage>
</organism>
<dbReference type="AlphaFoldDB" id="A0A0J9X7Y5"/>
<protein>
    <recommendedName>
        <fullName evidence="1">tRNA-guanine(15) transglycosylase-like domain-containing protein</fullName>
    </recommendedName>
</protein>
<dbReference type="EMBL" id="CCBN010000004">
    <property type="protein sequence ID" value="CDO53283.1"/>
    <property type="molecule type" value="Genomic_DNA"/>
</dbReference>
<dbReference type="InterPro" id="IPR002616">
    <property type="entry name" value="tRNA_ribo_trans-like"/>
</dbReference>
<evidence type="ECO:0000313" key="2">
    <source>
        <dbReference type="EMBL" id="CDO53283.1"/>
    </source>
</evidence>
<keyword evidence="3" id="KW-1185">Reference proteome</keyword>
<feature type="domain" description="tRNA-guanine(15) transglycosylase-like" evidence="1">
    <location>
        <begin position="19"/>
        <end position="405"/>
    </location>
</feature>
<dbReference type="InterPro" id="IPR036511">
    <property type="entry name" value="TGT-like_sf"/>
</dbReference>
<dbReference type="Pfam" id="PF01702">
    <property type="entry name" value="TGT"/>
    <property type="match status" value="1"/>
</dbReference>
<evidence type="ECO:0000259" key="1">
    <source>
        <dbReference type="Pfam" id="PF01702"/>
    </source>
</evidence>
<comment type="caution">
    <text evidence="2">The sequence shown here is derived from an EMBL/GenBank/DDBJ whole genome shotgun (WGS) entry which is preliminary data.</text>
</comment>
<name>A0A0J9X7Y5_GEOCN</name>